<proteinExistence type="predicted"/>
<gene>
    <name evidence="1" type="ORF">MEDL_38935</name>
</gene>
<accession>A0A8S3T4M5</accession>
<dbReference type="EMBL" id="CAJPWZ010001861">
    <property type="protein sequence ID" value="CAG2225820.1"/>
    <property type="molecule type" value="Genomic_DNA"/>
</dbReference>
<dbReference type="Proteomes" id="UP000683360">
    <property type="component" value="Unassembled WGS sequence"/>
</dbReference>
<dbReference type="Gene3D" id="2.130.10.10">
    <property type="entry name" value="YVTN repeat-like/Quinoprotein amine dehydrogenase"/>
    <property type="match status" value="1"/>
</dbReference>
<dbReference type="AlphaFoldDB" id="A0A8S3T4M5"/>
<organism evidence="1 2">
    <name type="scientific">Mytilus edulis</name>
    <name type="common">Blue mussel</name>
    <dbReference type="NCBI Taxonomy" id="6550"/>
    <lineage>
        <taxon>Eukaryota</taxon>
        <taxon>Metazoa</taxon>
        <taxon>Spiralia</taxon>
        <taxon>Lophotrochozoa</taxon>
        <taxon>Mollusca</taxon>
        <taxon>Bivalvia</taxon>
        <taxon>Autobranchia</taxon>
        <taxon>Pteriomorphia</taxon>
        <taxon>Mytilida</taxon>
        <taxon>Mytiloidea</taxon>
        <taxon>Mytilidae</taxon>
        <taxon>Mytilinae</taxon>
        <taxon>Mytilus</taxon>
    </lineage>
</organism>
<protein>
    <submittedName>
        <fullName evidence="1">Uncharacterized protein</fullName>
    </submittedName>
</protein>
<evidence type="ECO:0000313" key="1">
    <source>
        <dbReference type="EMBL" id="CAG2225820.1"/>
    </source>
</evidence>
<reference evidence="1" key="1">
    <citation type="submission" date="2021-03" db="EMBL/GenBank/DDBJ databases">
        <authorList>
            <person name="Bekaert M."/>
        </authorList>
    </citation>
    <scope>NUCLEOTIDE SEQUENCE</scope>
</reference>
<name>A0A8S3T4M5_MYTED</name>
<dbReference type="InterPro" id="IPR015943">
    <property type="entry name" value="WD40/YVTN_repeat-like_dom_sf"/>
</dbReference>
<sequence>MSASPVYPVYRNYNEKFRNLAATSDYVYIGGNSMISQLSPSLLYLDQKYVSSDGLTSKYPENLLLASQNNESLIACNFNQKYNALCVKLNSNLSVISDSSNLISNKQATKYLTTTILNTNILIIASSMCLSNTAENQTCNSISFYSLDSFLQRFQPYEDTGNSTYAVEYLQRTNHVTFKAILKIEKFTFVIFNTEDGH</sequence>
<evidence type="ECO:0000313" key="2">
    <source>
        <dbReference type="Proteomes" id="UP000683360"/>
    </source>
</evidence>
<dbReference type="InterPro" id="IPR036352">
    <property type="entry name" value="Semap_dom_sf"/>
</dbReference>
<dbReference type="SUPFAM" id="SSF101912">
    <property type="entry name" value="Sema domain"/>
    <property type="match status" value="1"/>
</dbReference>
<comment type="caution">
    <text evidence="1">The sequence shown here is derived from an EMBL/GenBank/DDBJ whole genome shotgun (WGS) entry which is preliminary data.</text>
</comment>
<keyword evidence="2" id="KW-1185">Reference proteome</keyword>